<evidence type="ECO:0000313" key="2">
    <source>
        <dbReference type="Proteomes" id="UP001056120"/>
    </source>
</evidence>
<name>A0ACB9JM48_9ASTR</name>
<accession>A0ACB9JM48</accession>
<organism evidence="1 2">
    <name type="scientific">Smallanthus sonchifolius</name>
    <dbReference type="NCBI Taxonomy" id="185202"/>
    <lineage>
        <taxon>Eukaryota</taxon>
        <taxon>Viridiplantae</taxon>
        <taxon>Streptophyta</taxon>
        <taxon>Embryophyta</taxon>
        <taxon>Tracheophyta</taxon>
        <taxon>Spermatophyta</taxon>
        <taxon>Magnoliopsida</taxon>
        <taxon>eudicotyledons</taxon>
        <taxon>Gunneridae</taxon>
        <taxon>Pentapetalae</taxon>
        <taxon>asterids</taxon>
        <taxon>campanulids</taxon>
        <taxon>Asterales</taxon>
        <taxon>Asteraceae</taxon>
        <taxon>Asteroideae</taxon>
        <taxon>Heliantheae alliance</taxon>
        <taxon>Millerieae</taxon>
        <taxon>Smallanthus</taxon>
    </lineage>
</organism>
<gene>
    <name evidence="1" type="ORF">L1987_08784</name>
</gene>
<dbReference type="EMBL" id="CM042020">
    <property type="protein sequence ID" value="KAI3821224.1"/>
    <property type="molecule type" value="Genomic_DNA"/>
</dbReference>
<reference evidence="2" key="1">
    <citation type="journal article" date="2022" name="Mol. Ecol. Resour.">
        <title>The genomes of chicory, endive, great burdock and yacon provide insights into Asteraceae palaeo-polyploidization history and plant inulin production.</title>
        <authorList>
            <person name="Fan W."/>
            <person name="Wang S."/>
            <person name="Wang H."/>
            <person name="Wang A."/>
            <person name="Jiang F."/>
            <person name="Liu H."/>
            <person name="Zhao H."/>
            <person name="Xu D."/>
            <person name="Zhang Y."/>
        </authorList>
    </citation>
    <scope>NUCLEOTIDE SEQUENCE [LARGE SCALE GENOMIC DNA]</scope>
    <source>
        <strain evidence="2">cv. Yunnan</strain>
    </source>
</reference>
<proteinExistence type="predicted"/>
<reference evidence="1 2" key="2">
    <citation type="journal article" date="2022" name="Mol. Ecol. Resour.">
        <title>The genomes of chicory, endive, great burdock and yacon provide insights into Asteraceae paleo-polyploidization history and plant inulin production.</title>
        <authorList>
            <person name="Fan W."/>
            <person name="Wang S."/>
            <person name="Wang H."/>
            <person name="Wang A."/>
            <person name="Jiang F."/>
            <person name="Liu H."/>
            <person name="Zhao H."/>
            <person name="Xu D."/>
            <person name="Zhang Y."/>
        </authorList>
    </citation>
    <scope>NUCLEOTIDE SEQUENCE [LARGE SCALE GENOMIC DNA]</scope>
    <source>
        <strain evidence="2">cv. Yunnan</strain>
        <tissue evidence="1">Leaves</tissue>
    </source>
</reference>
<protein>
    <submittedName>
        <fullName evidence="1">Uncharacterized protein</fullName>
    </submittedName>
</protein>
<comment type="caution">
    <text evidence="1">The sequence shown here is derived from an EMBL/GenBank/DDBJ whole genome shotgun (WGS) entry which is preliminary data.</text>
</comment>
<dbReference type="Proteomes" id="UP001056120">
    <property type="component" value="Linkage Group LG03"/>
</dbReference>
<sequence>MILLSNRVIQRPLKVVSIESGPNEDNHRYSLVGSFQSDLEPDTKVRPDPINQEESDDPFFNYNVIEELNNKEKSKVDHVTTESEHVEAVAVKFVVPSHQEAINKGVVDITTEVVNEPQETTEGPVVPPFTPLAAEDFENRNTFLNIFGSGG</sequence>
<keyword evidence="2" id="KW-1185">Reference proteome</keyword>
<evidence type="ECO:0000313" key="1">
    <source>
        <dbReference type="EMBL" id="KAI3821224.1"/>
    </source>
</evidence>